<dbReference type="HOGENOM" id="CLU_049216_0_0_1"/>
<gene>
    <name evidence="5" type="ORF">AG1IA_09459</name>
</gene>
<dbReference type="OrthoDB" id="411017at2759"/>
<name>L8WEW5_THACA</name>
<comment type="caution">
    <text evidence="5">The sequence shown here is derived from an EMBL/GenBank/DDBJ whole genome shotgun (WGS) entry which is preliminary data.</text>
</comment>
<dbReference type="PANTHER" id="PTHR12652">
    <property type="entry name" value="PEROXISOMAL BIOGENESIS FACTOR 11"/>
    <property type="match status" value="1"/>
</dbReference>
<dbReference type="EMBL" id="AFRT01003284">
    <property type="protein sequence ID" value="ELU36510.1"/>
    <property type="molecule type" value="Genomic_DNA"/>
</dbReference>
<dbReference type="GO" id="GO:0005778">
    <property type="term" value="C:peroxisomal membrane"/>
    <property type="evidence" value="ECO:0007669"/>
    <property type="project" value="UniProtKB-SubCell"/>
</dbReference>
<dbReference type="InterPro" id="IPR008733">
    <property type="entry name" value="PEX11"/>
</dbReference>
<keyword evidence="1" id="KW-0962">Peroxisome biogenesis</keyword>
<keyword evidence="6" id="KW-1185">Reference proteome</keyword>
<dbReference type="AlphaFoldDB" id="L8WEW5"/>
<proteinExistence type="predicted"/>
<evidence type="ECO:0000313" key="5">
    <source>
        <dbReference type="EMBL" id="ELU36510.1"/>
    </source>
</evidence>
<accession>L8WEW5</accession>
<evidence type="ECO:0000256" key="1">
    <source>
        <dbReference type="ARBA" id="ARBA00022593"/>
    </source>
</evidence>
<evidence type="ECO:0000256" key="3">
    <source>
        <dbReference type="ARBA" id="ARBA00023140"/>
    </source>
</evidence>
<dbReference type="GO" id="GO:0016559">
    <property type="term" value="P:peroxisome fission"/>
    <property type="evidence" value="ECO:0007669"/>
    <property type="project" value="InterPro"/>
</dbReference>
<dbReference type="STRING" id="983506.L8WEW5"/>
<reference evidence="5 6" key="1">
    <citation type="journal article" date="2013" name="Nat. Commun.">
        <title>The evolution and pathogenic mechanisms of the rice sheath blight pathogen.</title>
        <authorList>
            <person name="Zheng A."/>
            <person name="Lin R."/>
            <person name="Xu L."/>
            <person name="Qin P."/>
            <person name="Tang C."/>
            <person name="Ai P."/>
            <person name="Zhang D."/>
            <person name="Liu Y."/>
            <person name="Sun Z."/>
            <person name="Feng H."/>
            <person name="Wang Y."/>
            <person name="Chen Y."/>
            <person name="Liang X."/>
            <person name="Fu R."/>
            <person name="Li Q."/>
            <person name="Zhang J."/>
            <person name="Yu X."/>
            <person name="Xie Z."/>
            <person name="Ding L."/>
            <person name="Guan P."/>
            <person name="Tang J."/>
            <person name="Liang Y."/>
            <person name="Wang S."/>
            <person name="Deng Q."/>
            <person name="Li S."/>
            <person name="Zhu J."/>
            <person name="Wang L."/>
            <person name="Liu H."/>
            <person name="Li P."/>
        </authorList>
    </citation>
    <scope>NUCLEOTIDE SEQUENCE [LARGE SCALE GENOMIC DNA]</scope>
    <source>
        <strain evidence="6">AG-1 IA</strain>
    </source>
</reference>
<evidence type="ECO:0000256" key="4">
    <source>
        <dbReference type="ARBA" id="ARBA00046271"/>
    </source>
</evidence>
<comment type="subcellular location">
    <subcellularLocation>
        <location evidence="4">Peroxisome membrane</location>
    </subcellularLocation>
</comment>
<keyword evidence="3" id="KW-0576">Peroxisome</keyword>
<keyword evidence="2" id="KW-0472">Membrane</keyword>
<dbReference type="PANTHER" id="PTHR12652:SF50">
    <property type="entry name" value="PEROXIN 11"/>
    <property type="match status" value="1"/>
</dbReference>
<evidence type="ECO:0000313" key="6">
    <source>
        <dbReference type="Proteomes" id="UP000011668"/>
    </source>
</evidence>
<sequence length="219" mass="24248">MAAVASQIVLHPLVSHSIKLLGTTLGRDKIYRTVQYFARFLAWVLLTRGHKLEASRWNSLKNALASVMRLMKPVEHLQAALRASQLSTLRSYPIEQYTTIARQISYAGYLSLDAVVWVCNSRGDTRRLDLTECHPAQFYKGTFGTSRLAISLADHPTQVARLANEAKRLRSASEKGVGADADRSSKAMALDMCVFFPNLVPSDPGCSIFPNSWPLTPAN</sequence>
<protein>
    <submittedName>
        <fullName evidence="5">PEX11 domain-containing protein</fullName>
    </submittedName>
</protein>
<dbReference type="Pfam" id="PF05648">
    <property type="entry name" value="PEX11"/>
    <property type="match status" value="1"/>
</dbReference>
<organism evidence="5 6">
    <name type="scientific">Thanatephorus cucumeris (strain AG1-IA)</name>
    <name type="common">Rice sheath blight fungus</name>
    <name type="synonym">Rhizoctonia solani</name>
    <dbReference type="NCBI Taxonomy" id="983506"/>
    <lineage>
        <taxon>Eukaryota</taxon>
        <taxon>Fungi</taxon>
        <taxon>Dikarya</taxon>
        <taxon>Basidiomycota</taxon>
        <taxon>Agaricomycotina</taxon>
        <taxon>Agaricomycetes</taxon>
        <taxon>Cantharellales</taxon>
        <taxon>Ceratobasidiaceae</taxon>
        <taxon>Rhizoctonia</taxon>
        <taxon>Rhizoctonia solani AG-1</taxon>
    </lineage>
</organism>
<dbReference type="Proteomes" id="UP000011668">
    <property type="component" value="Unassembled WGS sequence"/>
</dbReference>
<evidence type="ECO:0000256" key="2">
    <source>
        <dbReference type="ARBA" id="ARBA00023136"/>
    </source>
</evidence>